<organism evidence="1 2">
    <name type="scientific">Xenopus laevis</name>
    <name type="common">African clawed frog</name>
    <dbReference type="NCBI Taxonomy" id="8355"/>
    <lineage>
        <taxon>Eukaryota</taxon>
        <taxon>Metazoa</taxon>
        <taxon>Chordata</taxon>
        <taxon>Craniata</taxon>
        <taxon>Vertebrata</taxon>
        <taxon>Euteleostomi</taxon>
        <taxon>Amphibia</taxon>
        <taxon>Batrachia</taxon>
        <taxon>Anura</taxon>
        <taxon>Pipoidea</taxon>
        <taxon>Pipidae</taxon>
        <taxon>Xenopodinae</taxon>
        <taxon>Xenopus</taxon>
        <taxon>Xenopus</taxon>
    </lineage>
</organism>
<protein>
    <submittedName>
        <fullName evidence="1">Uncharacterized protein</fullName>
    </submittedName>
</protein>
<evidence type="ECO:0000313" key="1">
    <source>
        <dbReference type="EMBL" id="OCT69747.1"/>
    </source>
</evidence>
<name>A0A974CB95_XENLA</name>
<dbReference type="Proteomes" id="UP000694892">
    <property type="component" value="Chromosome 7S"/>
</dbReference>
<dbReference type="EMBL" id="CM004479">
    <property type="protein sequence ID" value="OCT69747.1"/>
    <property type="molecule type" value="Genomic_DNA"/>
</dbReference>
<evidence type="ECO:0000313" key="2">
    <source>
        <dbReference type="Proteomes" id="UP000694892"/>
    </source>
</evidence>
<proteinExistence type="predicted"/>
<gene>
    <name evidence="1" type="ORF">XELAEV_18036671mg</name>
</gene>
<reference evidence="2" key="1">
    <citation type="journal article" date="2016" name="Nature">
        <title>Genome evolution in the allotetraploid frog Xenopus laevis.</title>
        <authorList>
            <person name="Session A.M."/>
            <person name="Uno Y."/>
            <person name="Kwon T."/>
            <person name="Chapman J.A."/>
            <person name="Toyoda A."/>
            <person name="Takahashi S."/>
            <person name="Fukui A."/>
            <person name="Hikosaka A."/>
            <person name="Suzuki A."/>
            <person name="Kondo M."/>
            <person name="van Heeringen S.J."/>
            <person name="Quigley I."/>
            <person name="Heinz S."/>
            <person name="Ogino H."/>
            <person name="Ochi H."/>
            <person name="Hellsten U."/>
            <person name="Lyons J.B."/>
            <person name="Simakov O."/>
            <person name="Putnam N."/>
            <person name="Stites J."/>
            <person name="Kuroki Y."/>
            <person name="Tanaka T."/>
            <person name="Michiue T."/>
            <person name="Watanabe M."/>
            <person name="Bogdanovic O."/>
            <person name="Lister R."/>
            <person name="Georgiou G."/>
            <person name="Paranjpe S.S."/>
            <person name="van Kruijsbergen I."/>
            <person name="Shu S."/>
            <person name="Carlson J."/>
            <person name="Kinoshita T."/>
            <person name="Ohta Y."/>
            <person name="Mawaribuchi S."/>
            <person name="Jenkins J."/>
            <person name="Grimwood J."/>
            <person name="Schmutz J."/>
            <person name="Mitros T."/>
            <person name="Mozaffari S.V."/>
            <person name="Suzuki Y."/>
            <person name="Haramoto Y."/>
            <person name="Yamamoto T.S."/>
            <person name="Takagi C."/>
            <person name="Heald R."/>
            <person name="Miller K."/>
            <person name="Haudenschild C."/>
            <person name="Kitzman J."/>
            <person name="Nakayama T."/>
            <person name="Izutsu Y."/>
            <person name="Robert J."/>
            <person name="Fortriede J."/>
            <person name="Burns K."/>
            <person name="Lotay V."/>
            <person name="Karimi K."/>
            <person name="Yasuoka Y."/>
            <person name="Dichmann D.S."/>
            <person name="Flajnik M.F."/>
            <person name="Houston D.W."/>
            <person name="Shendure J."/>
            <person name="DuPasquier L."/>
            <person name="Vize P.D."/>
            <person name="Zorn A.M."/>
            <person name="Ito M."/>
            <person name="Marcotte E.M."/>
            <person name="Wallingford J.B."/>
            <person name="Ito Y."/>
            <person name="Asashima M."/>
            <person name="Ueno N."/>
            <person name="Matsuda Y."/>
            <person name="Veenstra G.J."/>
            <person name="Fujiyama A."/>
            <person name="Harland R.M."/>
            <person name="Taira M."/>
            <person name="Rokhsar D.S."/>
        </authorList>
    </citation>
    <scope>NUCLEOTIDE SEQUENCE [LARGE SCALE GENOMIC DNA]</scope>
    <source>
        <strain evidence="2">J</strain>
    </source>
</reference>
<sequence>MFGEITLGISDTFLAQTLGLCTSRLATLLPIGLFFTYIEVVLAAGSHRLIVSPLPNETILTRYAHQRQGSILG</sequence>
<accession>A0A974CB95</accession>
<dbReference type="AlphaFoldDB" id="A0A974CB95"/>